<dbReference type="Pfam" id="PF02784">
    <property type="entry name" value="Orn_Arg_deC_N"/>
    <property type="match status" value="1"/>
</dbReference>
<keyword evidence="3 9" id="KW-0663">Pyridoxal phosphate</keyword>
<dbReference type="CDD" id="cd00622">
    <property type="entry name" value="PLPDE_III_ODC"/>
    <property type="match status" value="1"/>
</dbReference>
<gene>
    <name evidence="11" type="ORF">AMATHDRAFT_69820</name>
</gene>
<dbReference type="FunFam" id="3.20.20.10:FF:000005">
    <property type="entry name" value="Ornithine decarboxylase"/>
    <property type="match status" value="1"/>
</dbReference>
<evidence type="ECO:0000256" key="4">
    <source>
        <dbReference type="ARBA" id="ARBA00023239"/>
    </source>
</evidence>
<name>A0A2A9NFH9_9AGAR</name>
<proteinExistence type="inferred from homology"/>
<dbReference type="Gene3D" id="2.40.37.10">
    <property type="entry name" value="Lyase, Ornithine Decarboxylase, Chain A, domain 1"/>
    <property type="match status" value="1"/>
</dbReference>
<organism evidence="11 12">
    <name type="scientific">Amanita thiersii Skay4041</name>
    <dbReference type="NCBI Taxonomy" id="703135"/>
    <lineage>
        <taxon>Eukaryota</taxon>
        <taxon>Fungi</taxon>
        <taxon>Dikarya</taxon>
        <taxon>Basidiomycota</taxon>
        <taxon>Agaricomycotina</taxon>
        <taxon>Agaricomycetes</taxon>
        <taxon>Agaricomycetidae</taxon>
        <taxon>Agaricales</taxon>
        <taxon>Pluteineae</taxon>
        <taxon>Amanitaceae</taxon>
        <taxon>Amanita</taxon>
    </lineage>
</organism>
<keyword evidence="12" id="KW-1185">Reference proteome</keyword>
<feature type="modified residue" description="N6-(pyridoxal phosphate)lysine" evidence="9">
    <location>
        <position position="136"/>
    </location>
</feature>
<comment type="similarity">
    <text evidence="2">Belongs to the Orn/Lys/Arg decarboxylase class-II family.</text>
</comment>
<dbReference type="SUPFAM" id="SSF50621">
    <property type="entry name" value="Alanine racemase C-terminal domain-like"/>
    <property type="match status" value="1"/>
</dbReference>
<comment type="catalytic activity">
    <reaction evidence="8">
        <text>L-ornithine + H(+) = putrescine + CO2</text>
        <dbReference type="Rhea" id="RHEA:22964"/>
        <dbReference type="ChEBI" id="CHEBI:15378"/>
        <dbReference type="ChEBI" id="CHEBI:16526"/>
        <dbReference type="ChEBI" id="CHEBI:46911"/>
        <dbReference type="ChEBI" id="CHEBI:326268"/>
        <dbReference type="EC" id="4.1.1.17"/>
    </reaction>
</comment>
<dbReference type="PRINTS" id="PR01182">
    <property type="entry name" value="ORNDCRBXLASE"/>
</dbReference>
<dbReference type="InterPro" id="IPR002433">
    <property type="entry name" value="Orn_de-COase"/>
</dbReference>
<comment type="pathway">
    <text evidence="5">Amine and polyamine biosynthesis; putrescine biosynthesis via L-ornithine pathway; putrescine from L-ornithine: step 1/1.</text>
</comment>
<accession>A0A2A9NFH9</accession>
<dbReference type="AlphaFoldDB" id="A0A2A9NFH9"/>
<evidence type="ECO:0000256" key="1">
    <source>
        <dbReference type="ARBA" id="ARBA00001933"/>
    </source>
</evidence>
<comment type="cofactor">
    <cofactor evidence="1 9">
        <name>pyridoxal 5'-phosphate</name>
        <dbReference type="ChEBI" id="CHEBI:597326"/>
    </cofactor>
</comment>
<evidence type="ECO:0000256" key="7">
    <source>
        <dbReference type="ARBA" id="ARBA00046672"/>
    </source>
</evidence>
<dbReference type="EC" id="4.1.1.17" evidence="6"/>
<dbReference type="GO" id="GO:0033387">
    <property type="term" value="P:putrescine biosynthetic process from arginine, via ornithine"/>
    <property type="evidence" value="ECO:0007669"/>
    <property type="project" value="TreeGrafter"/>
</dbReference>
<feature type="active site" description="Proton donor" evidence="9">
    <location>
        <position position="433"/>
    </location>
</feature>
<comment type="subunit">
    <text evidence="7">Homodimer. Only the dimer is catalytically active, as the active sites are constructed of residues from both monomers.</text>
</comment>
<sequence>MSQVETLPTRNAIDIVLPNARHNHHEQSDPFARYHEIIQLNTKPKTETKPQNSVVDGNVLQKLNDEDRIFKDLPPLLSGHSDVHLRNGIMNASRLAAANEPNAEKAFFVADLSQVYRQFQRWKNCLPEIQPYYAVKCNPDPYVIRLLAALGAGFDCASNGEISQVRNIGIDGSRIIFANPCKAVSFVRHAAKMGVDTMTFDNTDELYKVARAHPNAKLVVRILTDDSKSLCAFGVKFGAPLAAVPVLLAKAKELDLDVVGVSFHVGSGCYDPSVYTDAIMRARAVFDMGKEVGYTFTLLDVGGGFEDGLFEEAAEVLNAAIERYFPDRAGIKMIAEPGRYFVSKAFKLATNIIARRGPMTSFLAAAPNRIIDSDKHQQQQTVMYYINDGVYGAFNCILFDHQVVHPYVLSMGDSFHVSSTEPMEVCSVWGPTCDSIDCVCARAELPAGLCVGDWLGFDNMGAYTICAASQFNGFEVSNVVYTSGGGVEGTELRKALVRFATEAEAGDGI</sequence>
<dbReference type="Proteomes" id="UP000242287">
    <property type="component" value="Unassembled WGS sequence"/>
</dbReference>
<dbReference type="InterPro" id="IPR022653">
    <property type="entry name" value="De-COase2_pyr-phos_BS"/>
</dbReference>
<dbReference type="PRINTS" id="PR01179">
    <property type="entry name" value="ODADCRBXLASE"/>
</dbReference>
<evidence type="ECO:0000256" key="9">
    <source>
        <dbReference type="PIRSR" id="PIRSR600183-50"/>
    </source>
</evidence>
<dbReference type="EMBL" id="KZ302190">
    <property type="protein sequence ID" value="PFH46460.1"/>
    <property type="molecule type" value="Genomic_DNA"/>
</dbReference>
<dbReference type="InterPro" id="IPR029066">
    <property type="entry name" value="PLP-binding_barrel"/>
</dbReference>
<evidence type="ECO:0000256" key="8">
    <source>
        <dbReference type="ARBA" id="ARBA00049127"/>
    </source>
</evidence>
<evidence type="ECO:0000256" key="6">
    <source>
        <dbReference type="ARBA" id="ARBA00034138"/>
    </source>
</evidence>
<protein>
    <recommendedName>
        <fullName evidence="6">ornithine decarboxylase</fullName>
        <ecNumber evidence="6">4.1.1.17</ecNumber>
    </recommendedName>
</protein>
<dbReference type="PROSITE" id="PS00878">
    <property type="entry name" value="ODR_DC_2_1"/>
    <property type="match status" value="1"/>
</dbReference>
<dbReference type="GO" id="GO:0005737">
    <property type="term" value="C:cytoplasm"/>
    <property type="evidence" value="ECO:0007669"/>
    <property type="project" value="TreeGrafter"/>
</dbReference>
<dbReference type="OrthoDB" id="5034579at2759"/>
<evidence type="ECO:0000256" key="5">
    <source>
        <dbReference type="ARBA" id="ARBA00034115"/>
    </source>
</evidence>
<dbReference type="SUPFAM" id="SSF51419">
    <property type="entry name" value="PLP-binding barrel"/>
    <property type="match status" value="1"/>
</dbReference>
<dbReference type="InterPro" id="IPR000183">
    <property type="entry name" value="Orn/DAP/Arg_de-COase"/>
</dbReference>
<evidence type="ECO:0000256" key="2">
    <source>
        <dbReference type="ARBA" id="ARBA00008872"/>
    </source>
</evidence>
<evidence type="ECO:0000256" key="3">
    <source>
        <dbReference type="ARBA" id="ARBA00022898"/>
    </source>
</evidence>
<reference evidence="11 12" key="1">
    <citation type="submission" date="2014-02" db="EMBL/GenBank/DDBJ databases">
        <title>Transposable element dynamics among asymbiotic and ectomycorrhizal Amanita fungi.</title>
        <authorList>
            <consortium name="DOE Joint Genome Institute"/>
            <person name="Hess J."/>
            <person name="Skrede I."/>
            <person name="Wolfe B."/>
            <person name="LaButti K."/>
            <person name="Ohm R.A."/>
            <person name="Grigoriev I.V."/>
            <person name="Pringle A."/>
        </authorList>
    </citation>
    <scope>NUCLEOTIDE SEQUENCE [LARGE SCALE GENOMIC DNA]</scope>
    <source>
        <strain evidence="11 12">SKay4041</strain>
    </source>
</reference>
<dbReference type="PANTHER" id="PTHR11482">
    <property type="entry name" value="ARGININE/DIAMINOPIMELATE/ORNITHINE DECARBOXYLASE"/>
    <property type="match status" value="1"/>
</dbReference>
<dbReference type="InterPro" id="IPR009006">
    <property type="entry name" value="Ala_racemase/Decarboxylase_C"/>
</dbReference>
<dbReference type="PANTHER" id="PTHR11482:SF6">
    <property type="entry name" value="ORNITHINE DECARBOXYLASE 1-RELATED"/>
    <property type="match status" value="1"/>
</dbReference>
<dbReference type="InterPro" id="IPR022644">
    <property type="entry name" value="De-COase2_N"/>
</dbReference>
<evidence type="ECO:0000313" key="12">
    <source>
        <dbReference type="Proteomes" id="UP000242287"/>
    </source>
</evidence>
<evidence type="ECO:0000259" key="10">
    <source>
        <dbReference type="Pfam" id="PF02784"/>
    </source>
</evidence>
<feature type="domain" description="Orn/DAP/Arg decarboxylase 2 N-terminal" evidence="10">
    <location>
        <begin position="112"/>
        <end position="343"/>
    </location>
</feature>
<dbReference type="GO" id="GO:0004586">
    <property type="term" value="F:ornithine decarboxylase activity"/>
    <property type="evidence" value="ECO:0007669"/>
    <property type="project" value="UniProtKB-EC"/>
</dbReference>
<dbReference type="STRING" id="703135.A0A2A9NFH9"/>
<keyword evidence="4" id="KW-0456">Lyase</keyword>
<evidence type="ECO:0000313" key="11">
    <source>
        <dbReference type="EMBL" id="PFH46460.1"/>
    </source>
</evidence>
<dbReference type="Gene3D" id="3.20.20.10">
    <property type="entry name" value="Alanine racemase"/>
    <property type="match status" value="1"/>
</dbReference>